<comment type="subcellular location">
    <subcellularLocation>
        <location evidence="1">Secreted</location>
        <location evidence="1">Cell wall</location>
    </subcellularLocation>
    <subcellularLocation>
        <location evidence="2">Secreted</location>
        <location evidence="2">Extracellular space</location>
        <location evidence="2">Apoplast</location>
    </subcellularLocation>
</comment>
<keyword evidence="3" id="KW-0134">Cell wall</keyword>
<comment type="caution">
    <text evidence="9">The sequence shown here is derived from an EMBL/GenBank/DDBJ whole genome shotgun (WGS) entry which is preliminary data.</text>
</comment>
<dbReference type="InterPro" id="IPR051897">
    <property type="entry name" value="PG-associated_BURP"/>
</dbReference>
<feature type="domain" description="BURP" evidence="8">
    <location>
        <begin position="414"/>
        <end position="628"/>
    </location>
</feature>
<evidence type="ECO:0000259" key="8">
    <source>
        <dbReference type="PROSITE" id="PS51277"/>
    </source>
</evidence>
<organism evidence="9 10">
    <name type="scientific">Manihot esculenta</name>
    <name type="common">Cassava</name>
    <name type="synonym">Jatropha manihot</name>
    <dbReference type="NCBI Taxonomy" id="3983"/>
    <lineage>
        <taxon>Eukaryota</taxon>
        <taxon>Viridiplantae</taxon>
        <taxon>Streptophyta</taxon>
        <taxon>Embryophyta</taxon>
        <taxon>Tracheophyta</taxon>
        <taxon>Spermatophyta</taxon>
        <taxon>Magnoliopsida</taxon>
        <taxon>eudicotyledons</taxon>
        <taxon>Gunneridae</taxon>
        <taxon>Pentapetalae</taxon>
        <taxon>rosids</taxon>
        <taxon>fabids</taxon>
        <taxon>Malpighiales</taxon>
        <taxon>Euphorbiaceae</taxon>
        <taxon>Crotonoideae</taxon>
        <taxon>Manihoteae</taxon>
        <taxon>Manihot</taxon>
    </lineage>
</organism>
<dbReference type="InterPro" id="IPR004873">
    <property type="entry name" value="BURP_dom"/>
</dbReference>
<dbReference type="SMART" id="SM01045">
    <property type="entry name" value="BURP"/>
    <property type="match status" value="1"/>
</dbReference>
<evidence type="ECO:0000313" key="10">
    <source>
        <dbReference type="Proteomes" id="UP000091857"/>
    </source>
</evidence>
<evidence type="ECO:0000256" key="4">
    <source>
        <dbReference type="ARBA" id="ARBA00022523"/>
    </source>
</evidence>
<keyword evidence="10" id="KW-1185">Reference proteome</keyword>
<proteinExistence type="predicted"/>
<dbReference type="PANTHER" id="PTHR31458:SF17">
    <property type="entry name" value="BURP DOMAIN-CONTAINING PROTEIN"/>
    <property type="match status" value="1"/>
</dbReference>
<dbReference type="EMBL" id="CM004398">
    <property type="protein sequence ID" value="OAY34549.1"/>
    <property type="molecule type" value="Genomic_DNA"/>
</dbReference>
<dbReference type="PROSITE" id="PS51277">
    <property type="entry name" value="BURP"/>
    <property type="match status" value="1"/>
</dbReference>
<reference evidence="10" key="1">
    <citation type="journal article" date="2016" name="Nat. Biotechnol.">
        <title>Sequencing wild and cultivated cassava and related species reveals extensive interspecific hybridization and genetic diversity.</title>
        <authorList>
            <person name="Bredeson J.V."/>
            <person name="Lyons J.B."/>
            <person name="Prochnik S.E."/>
            <person name="Wu G.A."/>
            <person name="Ha C.M."/>
            <person name="Edsinger-Gonzales E."/>
            <person name="Grimwood J."/>
            <person name="Schmutz J."/>
            <person name="Rabbi I.Y."/>
            <person name="Egesi C."/>
            <person name="Nauluvula P."/>
            <person name="Lebot V."/>
            <person name="Ndunguru J."/>
            <person name="Mkamilo G."/>
            <person name="Bart R.S."/>
            <person name="Setter T.L."/>
            <person name="Gleadow R.M."/>
            <person name="Kulakow P."/>
            <person name="Ferguson M.E."/>
            <person name="Rounsley S."/>
            <person name="Rokhsar D.S."/>
        </authorList>
    </citation>
    <scope>NUCLEOTIDE SEQUENCE [LARGE SCALE GENOMIC DNA]</scope>
    <source>
        <strain evidence="10">cv. AM560-2</strain>
    </source>
</reference>
<dbReference type="OrthoDB" id="1909293at2759"/>
<feature type="signal peptide" evidence="7">
    <location>
        <begin position="1"/>
        <end position="19"/>
    </location>
</feature>
<dbReference type="AlphaFoldDB" id="A0A2C9UUH2"/>
<keyword evidence="6" id="KW-0325">Glycoprotein</keyword>
<evidence type="ECO:0000313" key="9">
    <source>
        <dbReference type="EMBL" id="OAY34549.1"/>
    </source>
</evidence>
<gene>
    <name evidence="9" type="ORF">MANES_12G028700v8</name>
</gene>
<evidence type="ECO:0000256" key="3">
    <source>
        <dbReference type="ARBA" id="ARBA00022512"/>
    </source>
</evidence>
<sequence>MENQLLLFLLLPLFFLSSSNVIFGSAKESSARENPFTPKASLMRYWSKQINIKFPISPFLLSKASPLNAVNSATFVKLAAQNGGLSSHLSAFCSSANLLCFPDLSSNLHSQTHDKNSKFTVYSNQNFTNYGTSQADGSQSFKKYSESENSAMDSFRRYSRNSQDGRDKFSIYAHHANVADDNFNTYGTGATGGEGEFKKYNVDVNFQNLRFTSYGNDGENRAHKFSTYVENANVGVEWFTSYGKNGDRSPNEFDGYDEGVNLAESNFTNYGNNENGGNDTFKSYGSRGNQPSSSFQSYGEGGKGGIESFTGYSERSSVGTDAFKSYGKNSHAEKINFTSYFGQSFAFGDNFTGYGQGADEKSTVGFSTYGEGDGQRNFKEYAKGGASFVKYNVTRVPPGATENLAKKLVEPGKFFREAMLQKGTLMPMPDIRDKMPKRSFLPRSITSKLPFSTAKISELKEIFHASDSSSMETMLLDALKECERAPSRGETKRCVGSAEDLIDFATSVLGHNAVVRTTENVNGWKQDIELGTVKGINGGKVTKSVSCHQSLYPYLLYYCHSVPKVRVYEADILDPNSKARINHGVAVCHLDTSAWSSTHGAFLALGSGPGEIEVCHWIFENDMTWTIADE</sequence>
<keyword evidence="3" id="KW-0964">Secreted</keyword>
<dbReference type="Gramene" id="Manes.12G028700.1.v8.1">
    <property type="protein sequence ID" value="Manes.12G028700.1.v8.1.CDS"/>
    <property type="gene ID" value="Manes.12G028700.v8.1"/>
</dbReference>
<evidence type="ECO:0000256" key="5">
    <source>
        <dbReference type="ARBA" id="ARBA00022729"/>
    </source>
</evidence>
<dbReference type="GO" id="GO:0048046">
    <property type="term" value="C:apoplast"/>
    <property type="evidence" value="ECO:0007669"/>
    <property type="project" value="UniProtKB-SubCell"/>
</dbReference>
<evidence type="ECO:0000256" key="1">
    <source>
        <dbReference type="ARBA" id="ARBA00004191"/>
    </source>
</evidence>
<feature type="chain" id="PRO_5012948676" description="BURP domain-containing protein" evidence="7">
    <location>
        <begin position="20"/>
        <end position="630"/>
    </location>
</feature>
<keyword evidence="4" id="KW-0052">Apoplast</keyword>
<name>A0A2C9UUH2_MANES</name>
<accession>A0A2C9UUH2</accession>
<keyword evidence="5 7" id="KW-0732">Signal</keyword>
<evidence type="ECO:0000256" key="2">
    <source>
        <dbReference type="ARBA" id="ARBA00004271"/>
    </source>
</evidence>
<protein>
    <recommendedName>
        <fullName evidence="8">BURP domain-containing protein</fullName>
    </recommendedName>
</protein>
<dbReference type="PANTHER" id="PTHR31458">
    <property type="entry name" value="POLYGALACTURONASE 1 BETA-LIKE PROTEIN 2"/>
    <property type="match status" value="1"/>
</dbReference>
<evidence type="ECO:0000256" key="6">
    <source>
        <dbReference type="ARBA" id="ARBA00023180"/>
    </source>
</evidence>
<dbReference type="Pfam" id="PF03181">
    <property type="entry name" value="BURP"/>
    <property type="match status" value="1"/>
</dbReference>
<dbReference type="STRING" id="3983.A0A2C9UUH2"/>
<dbReference type="Proteomes" id="UP000091857">
    <property type="component" value="Chromosome 12"/>
</dbReference>
<evidence type="ECO:0000256" key="7">
    <source>
        <dbReference type="SAM" id="SignalP"/>
    </source>
</evidence>